<accession>A0A853B8X2</accession>
<dbReference type="Proteomes" id="UP000549616">
    <property type="component" value="Unassembled WGS sequence"/>
</dbReference>
<dbReference type="Pfam" id="PF13378">
    <property type="entry name" value="MR_MLE_C"/>
    <property type="match status" value="1"/>
</dbReference>
<evidence type="ECO:0000313" key="6">
    <source>
        <dbReference type="Proteomes" id="UP000549616"/>
    </source>
</evidence>
<evidence type="ECO:0000259" key="4">
    <source>
        <dbReference type="SMART" id="SM00922"/>
    </source>
</evidence>
<dbReference type="InterPro" id="IPR013342">
    <property type="entry name" value="Mandelate_racemase_C"/>
</dbReference>
<dbReference type="EC" id="5.5.1.-" evidence="5"/>
<dbReference type="SMART" id="SM00922">
    <property type="entry name" value="MR_MLE"/>
    <property type="match status" value="1"/>
</dbReference>
<dbReference type="SUPFAM" id="SSF51604">
    <property type="entry name" value="Enolase C-terminal domain-like"/>
    <property type="match status" value="1"/>
</dbReference>
<dbReference type="SFLD" id="SFLDG00179">
    <property type="entry name" value="mandelate_racemase"/>
    <property type="match status" value="1"/>
</dbReference>
<dbReference type="PANTHER" id="PTHR13794:SF58">
    <property type="entry name" value="MITOCHONDRIAL ENOLASE SUPERFAMILY MEMBER 1"/>
    <property type="match status" value="1"/>
</dbReference>
<organism evidence="5 6">
    <name type="scientific">Amycolatopsis endophytica</name>
    <dbReference type="NCBI Taxonomy" id="860233"/>
    <lineage>
        <taxon>Bacteria</taxon>
        <taxon>Bacillati</taxon>
        <taxon>Actinomycetota</taxon>
        <taxon>Actinomycetes</taxon>
        <taxon>Pseudonocardiales</taxon>
        <taxon>Pseudonocardiaceae</taxon>
        <taxon>Amycolatopsis</taxon>
    </lineage>
</organism>
<dbReference type="GO" id="GO:0009063">
    <property type="term" value="P:amino acid catabolic process"/>
    <property type="evidence" value="ECO:0007669"/>
    <property type="project" value="InterPro"/>
</dbReference>
<evidence type="ECO:0000313" key="5">
    <source>
        <dbReference type="EMBL" id="NYI91579.1"/>
    </source>
</evidence>
<dbReference type="InterPro" id="IPR029065">
    <property type="entry name" value="Enolase_C-like"/>
</dbReference>
<dbReference type="AlphaFoldDB" id="A0A853B8X2"/>
<keyword evidence="2" id="KW-0479">Metal-binding</keyword>
<dbReference type="InterPro" id="IPR046945">
    <property type="entry name" value="RHMD-like"/>
</dbReference>
<evidence type="ECO:0000256" key="2">
    <source>
        <dbReference type="ARBA" id="ARBA00022723"/>
    </source>
</evidence>
<dbReference type="GO" id="GO:0000287">
    <property type="term" value="F:magnesium ion binding"/>
    <property type="evidence" value="ECO:0007669"/>
    <property type="project" value="TreeGrafter"/>
</dbReference>
<reference evidence="5 6" key="1">
    <citation type="submission" date="2020-07" db="EMBL/GenBank/DDBJ databases">
        <title>Sequencing the genomes of 1000 actinobacteria strains.</title>
        <authorList>
            <person name="Klenk H.-P."/>
        </authorList>
    </citation>
    <scope>NUCLEOTIDE SEQUENCE [LARGE SCALE GENOMIC DNA]</scope>
    <source>
        <strain evidence="5 6">DSM 104006</strain>
    </source>
</reference>
<comment type="caution">
    <text evidence="5">The sequence shown here is derived from an EMBL/GenBank/DDBJ whole genome shotgun (WGS) entry which is preliminary data.</text>
</comment>
<evidence type="ECO:0000256" key="1">
    <source>
        <dbReference type="ARBA" id="ARBA00001946"/>
    </source>
</evidence>
<keyword evidence="6" id="KW-1185">Reference proteome</keyword>
<sequence>MKIHSVTTHVVGHRLDVPFGMSQWDWDSRGSCLVEIRTDDGHTGWGECFGPAAGNRALIDGFFAAFLVGRDPRELTDIWDTLYNRNREWGRKGISIAAISGIEIALWDLAGRAAGLPVWRLLGGKHTPEVRAYASAFYYGGPWEADIEAEAASVLEAGYRDVKMKVGRDLKTDIDRVRRARAALGDEVRVAVDANRGYTTAEAKTFLRELAGADLWFFEEPVLPEDLQGYRELRATTTVPIAGGESEFTRWGFRELIETRAVDILQPDATACGGIRETLLIAGMASAHGITTLPHVWGSSITIAAGLHLITALPQVTPSTGRRPVAVELDQAPNPFRSGLAGLETGPVMSVPEGPGLGIEIDRDVLRRYAA</sequence>
<comment type="cofactor">
    <cofactor evidence="1">
        <name>Mg(2+)</name>
        <dbReference type="ChEBI" id="CHEBI:18420"/>
    </cofactor>
</comment>
<dbReference type="SUPFAM" id="SSF54826">
    <property type="entry name" value="Enolase N-terminal domain-like"/>
    <property type="match status" value="1"/>
</dbReference>
<dbReference type="InterPro" id="IPR029017">
    <property type="entry name" value="Enolase-like_N"/>
</dbReference>
<dbReference type="PANTHER" id="PTHR13794">
    <property type="entry name" value="ENOLASE SUPERFAMILY, MANDELATE RACEMASE"/>
    <property type="match status" value="1"/>
</dbReference>
<dbReference type="RefSeq" id="WP_179775449.1">
    <property type="nucleotide sequence ID" value="NZ_JACCFK010000001.1"/>
</dbReference>
<dbReference type="PROSITE" id="PS00908">
    <property type="entry name" value="MR_MLE_1"/>
    <property type="match status" value="1"/>
</dbReference>
<dbReference type="GO" id="GO:0016853">
    <property type="term" value="F:isomerase activity"/>
    <property type="evidence" value="ECO:0007669"/>
    <property type="project" value="UniProtKB-KW"/>
</dbReference>
<dbReference type="GO" id="GO:0016052">
    <property type="term" value="P:carbohydrate catabolic process"/>
    <property type="evidence" value="ECO:0007669"/>
    <property type="project" value="TreeGrafter"/>
</dbReference>
<evidence type="ECO:0000256" key="3">
    <source>
        <dbReference type="ARBA" id="ARBA00022842"/>
    </source>
</evidence>
<gene>
    <name evidence="5" type="ORF">HNR02_004902</name>
</gene>
<dbReference type="GO" id="GO:0016836">
    <property type="term" value="F:hydro-lyase activity"/>
    <property type="evidence" value="ECO:0007669"/>
    <property type="project" value="TreeGrafter"/>
</dbReference>
<keyword evidence="5" id="KW-0413">Isomerase</keyword>
<dbReference type="Gene3D" id="3.20.20.120">
    <property type="entry name" value="Enolase-like C-terminal domain"/>
    <property type="match status" value="1"/>
</dbReference>
<name>A0A853B8X2_9PSEU</name>
<dbReference type="Gene3D" id="3.30.390.10">
    <property type="entry name" value="Enolase-like, N-terminal domain"/>
    <property type="match status" value="1"/>
</dbReference>
<dbReference type="Pfam" id="PF02746">
    <property type="entry name" value="MR_MLE_N"/>
    <property type="match status" value="1"/>
</dbReference>
<proteinExistence type="predicted"/>
<protein>
    <submittedName>
        <fullName evidence="5">D-galactarolactone cycloisomerase</fullName>
        <ecNumber evidence="5">5.5.1.-</ecNumber>
    </submittedName>
</protein>
<dbReference type="InterPro" id="IPR013341">
    <property type="entry name" value="Mandelate_racemase_N_dom"/>
</dbReference>
<dbReference type="InterPro" id="IPR036849">
    <property type="entry name" value="Enolase-like_C_sf"/>
</dbReference>
<dbReference type="CDD" id="cd03316">
    <property type="entry name" value="MR_like"/>
    <property type="match status" value="1"/>
</dbReference>
<feature type="domain" description="Mandelate racemase/muconate lactonizing enzyme C-terminal" evidence="4">
    <location>
        <begin position="144"/>
        <end position="240"/>
    </location>
</feature>
<keyword evidence="3" id="KW-0460">Magnesium</keyword>
<dbReference type="InterPro" id="IPR018110">
    <property type="entry name" value="Mandel_Rmase/mucon_lact_enz_CS"/>
</dbReference>
<dbReference type="SFLD" id="SFLDS00001">
    <property type="entry name" value="Enolase"/>
    <property type="match status" value="1"/>
</dbReference>
<dbReference type="EMBL" id="JACCFK010000001">
    <property type="protein sequence ID" value="NYI91579.1"/>
    <property type="molecule type" value="Genomic_DNA"/>
</dbReference>